<dbReference type="CDD" id="cd06558">
    <property type="entry name" value="crotonase-like"/>
    <property type="match status" value="1"/>
</dbReference>
<dbReference type="EMBL" id="CP001037">
    <property type="protein sequence ID" value="ACC81625.1"/>
    <property type="molecule type" value="Genomic_DNA"/>
</dbReference>
<dbReference type="PANTHER" id="PTHR11941:SF133">
    <property type="entry name" value="1,2-EPOXYPHENYLACETYL-COA ISOMERASE"/>
    <property type="match status" value="1"/>
</dbReference>
<dbReference type="GO" id="GO:0006635">
    <property type="term" value="P:fatty acid beta-oxidation"/>
    <property type="evidence" value="ECO:0007669"/>
    <property type="project" value="TreeGrafter"/>
</dbReference>
<keyword evidence="4" id="KW-1185">Reference proteome</keyword>
<dbReference type="EnsemblBacteria" id="ACC81625">
    <property type="protein sequence ID" value="ACC81625"/>
    <property type="gene ID" value="Npun_F3167"/>
</dbReference>
<name>B2IYP2_NOSP7</name>
<dbReference type="NCBIfam" id="NF005496">
    <property type="entry name" value="PRK07110.1"/>
    <property type="match status" value="1"/>
</dbReference>
<dbReference type="Pfam" id="PF00378">
    <property type="entry name" value="ECH_1"/>
    <property type="match status" value="1"/>
</dbReference>
<dbReference type="PANTHER" id="PTHR11941">
    <property type="entry name" value="ENOYL-COA HYDRATASE-RELATED"/>
    <property type="match status" value="1"/>
</dbReference>
<evidence type="ECO:0000313" key="4">
    <source>
        <dbReference type="Proteomes" id="UP000001191"/>
    </source>
</evidence>
<dbReference type="PROSITE" id="PS00166">
    <property type="entry name" value="ENOYL_COA_HYDRATASE"/>
    <property type="match status" value="1"/>
</dbReference>
<keyword evidence="3" id="KW-0413">Isomerase</keyword>
<dbReference type="RefSeq" id="WP_012409606.1">
    <property type="nucleotide sequence ID" value="NC_010628.1"/>
</dbReference>
<dbReference type="AlphaFoldDB" id="B2IYP2"/>
<accession>B2IYP2</accession>
<evidence type="ECO:0000256" key="1">
    <source>
        <dbReference type="ARBA" id="ARBA00005254"/>
    </source>
</evidence>
<comment type="similarity">
    <text evidence="1 2">Belongs to the enoyl-CoA hydratase/isomerase family.</text>
</comment>
<evidence type="ECO:0000256" key="2">
    <source>
        <dbReference type="RuleBase" id="RU003707"/>
    </source>
</evidence>
<dbReference type="InterPro" id="IPR001753">
    <property type="entry name" value="Enoyl-CoA_hydra/iso"/>
</dbReference>
<dbReference type="GO" id="GO:0016853">
    <property type="term" value="F:isomerase activity"/>
    <property type="evidence" value="ECO:0007669"/>
    <property type="project" value="UniProtKB-KW"/>
</dbReference>
<organism evidence="3 4">
    <name type="scientific">Nostoc punctiforme (strain ATCC 29133 / PCC 73102)</name>
    <dbReference type="NCBI Taxonomy" id="63737"/>
    <lineage>
        <taxon>Bacteria</taxon>
        <taxon>Bacillati</taxon>
        <taxon>Cyanobacteriota</taxon>
        <taxon>Cyanophyceae</taxon>
        <taxon>Nostocales</taxon>
        <taxon>Nostocaceae</taxon>
        <taxon>Nostoc</taxon>
    </lineage>
</organism>
<reference evidence="3 4" key="2">
    <citation type="journal article" date="2013" name="Plant Physiol.">
        <title>A Nostoc punctiforme Sugar Transporter Necessary to Establish a Cyanobacterium-Plant Symbiosis.</title>
        <authorList>
            <person name="Ekman M."/>
            <person name="Picossi S."/>
            <person name="Campbell E.L."/>
            <person name="Meeks J.C."/>
            <person name="Flores E."/>
        </authorList>
    </citation>
    <scope>NUCLEOTIDE SEQUENCE [LARGE SCALE GENOMIC DNA]</scope>
    <source>
        <strain evidence="4">ATCC 29133 / PCC 73102</strain>
    </source>
</reference>
<protein>
    <submittedName>
        <fullName evidence="3">Enoyl-CoA hydratase/isomerase</fullName>
        <ecNumber evidence="3">4.2.1.17</ecNumber>
    </submittedName>
</protein>
<dbReference type="InterPro" id="IPR018376">
    <property type="entry name" value="Enoyl-CoA_hyd/isom_CS"/>
</dbReference>
<dbReference type="PhylomeDB" id="B2IYP2"/>
<keyword evidence="3" id="KW-0456">Lyase</keyword>
<dbReference type="GO" id="GO:0004300">
    <property type="term" value="F:enoyl-CoA hydratase activity"/>
    <property type="evidence" value="ECO:0007669"/>
    <property type="project" value="UniProtKB-EC"/>
</dbReference>
<reference evidence="4" key="1">
    <citation type="submission" date="2008-04" db="EMBL/GenBank/DDBJ databases">
        <title>Complete sequence of chromosome of Nostoc punctiforme ATCC 29133.</title>
        <authorList>
            <consortium name="US DOE Joint Genome Institute"/>
            <person name="Copeland A."/>
            <person name="Lucas S."/>
            <person name="Lapidus A."/>
            <person name="Glavina del Rio T."/>
            <person name="Dalin E."/>
            <person name="Tice H."/>
            <person name="Pitluck S."/>
            <person name="Chain P."/>
            <person name="Malfatti S."/>
            <person name="Shin M."/>
            <person name="Vergez L."/>
            <person name="Schmutz J."/>
            <person name="Larimer F."/>
            <person name="Land M."/>
            <person name="Hauser L."/>
            <person name="Kyrpides N."/>
            <person name="Kim E."/>
            <person name="Meeks J.C."/>
            <person name="Elhai J."/>
            <person name="Campbell E.L."/>
            <person name="Thiel T."/>
            <person name="Longmire J."/>
            <person name="Potts M."/>
            <person name="Atlas R."/>
        </authorList>
    </citation>
    <scope>NUCLEOTIDE SEQUENCE [LARGE SCALE GENOMIC DNA]</scope>
    <source>
        <strain evidence="4">ATCC 29133 / PCC 73102</strain>
    </source>
</reference>
<sequence length="248" mass="27255">MSEIVTLSCLEDGIYQINLNDLQNDNQLTDELVDIFLKKIAECAKNPHLKVLLITGLPKIFCGGASLDVLQKLLRGDTEVKDLLLPTELLRFPVPVIAAMEGHAVGGGLLIALCCDVIIAAQESRYGVNFAGLGFTPGMGTTSLLPSLVGPLFAHEMILTAKLYKGRELQGRGLFNDVVPKQQVIEVAMDIARNIAEKPKHVLEMVKDTLALPRQRALQEAMSREHLMHTVCFNHPDTQSIVKDMYIS</sequence>
<dbReference type="eggNOG" id="COG1024">
    <property type="taxonomic scope" value="Bacteria"/>
</dbReference>
<dbReference type="SUPFAM" id="SSF52096">
    <property type="entry name" value="ClpP/crotonase"/>
    <property type="match status" value="1"/>
</dbReference>
<dbReference type="Gene3D" id="3.90.226.10">
    <property type="entry name" value="2-enoyl-CoA Hydratase, Chain A, domain 1"/>
    <property type="match status" value="1"/>
</dbReference>
<dbReference type="OrthoDB" id="9775794at2"/>
<dbReference type="HOGENOM" id="CLU_009834_7_2_3"/>
<gene>
    <name evidence="3" type="ordered locus">Npun_F3167</name>
</gene>
<dbReference type="Proteomes" id="UP000001191">
    <property type="component" value="Chromosome"/>
</dbReference>
<evidence type="ECO:0000313" key="3">
    <source>
        <dbReference type="EMBL" id="ACC81625.1"/>
    </source>
</evidence>
<dbReference type="KEGG" id="npu:Npun_F3167"/>
<dbReference type="EC" id="4.2.1.17" evidence="3"/>
<dbReference type="STRING" id="63737.Npun_F3167"/>
<proteinExistence type="inferred from homology"/>
<dbReference type="InterPro" id="IPR029045">
    <property type="entry name" value="ClpP/crotonase-like_dom_sf"/>
</dbReference>